<name>A0A067FRQ2_CITSI</name>
<dbReference type="EMBL" id="KK784901">
    <property type="protein sequence ID" value="KDO65861.1"/>
    <property type="molecule type" value="Genomic_DNA"/>
</dbReference>
<evidence type="ECO:0000313" key="3">
    <source>
        <dbReference type="EMBL" id="KDO65861.1"/>
    </source>
</evidence>
<feature type="compositionally biased region" description="Basic and acidic residues" evidence="1">
    <location>
        <begin position="152"/>
        <end position="162"/>
    </location>
</feature>
<dbReference type="Proteomes" id="UP000027120">
    <property type="component" value="Unassembled WGS sequence"/>
</dbReference>
<keyword evidence="4" id="KW-1185">Reference proteome</keyword>
<organism evidence="3 4">
    <name type="scientific">Citrus sinensis</name>
    <name type="common">Sweet orange</name>
    <name type="synonym">Citrus aurantium var. sinensis</name>
    <dbReference type="NCBI Taxonomy" id="2711"/>
    <lineage>
        <taxon>Eukaryota</taxon>
        <taxon>Viridiplantae</taxon>
        <taxon>Streptophyta</taxon>
        <taxon>Embryophyta</taxon>
        <taxon>Tracheophyta</taxon>
        <taxon>Spermatophyta</taxon>
        <taxon>Magnoliopsida</taxon>
        <taxon>eudicotyledons</taxon>
        <taxon>Gunneridae</taxon>
        <taxon>Pentapetalae</taxon>
        <taxon>rosids</taxon>
        <taxon>malvids</taxon>
        <taxon>Sapindales</taxon>
        <taxon>Rutaceae</taxon>
        <taxon>Aurantioideae</taxon>
        <taxon>Citrus</taxon>
    </lineage>
</organism>
<evidence type="ECO:0008006" key="5">
    <source>
        <dbReference type="Google" id="ProtNLM"/>
    </source>
</evidence>
<evidence type="ECO:0000256" key="2">
    <source>
        <dbReference type="SAM" id="Phobius"/>
    </source>
</evidence>
<dbReference type="PaxDb" id="2711-XP_006480186.1"/>
<dbReference type="eggNOG" id="ENOG502S1FI">
    <property type="taxonomic scope" value="Eukaryota"/>
</dbReference>
<dbReference type="PANTHER" id="PTHR36777">
    <property type="entry name" value="EXPRESSED PROTEIN"/>
    <property type="match status" value="1"/>
</dbReference>
<keyword evidence="2" id="KW-1133">Transmembrane helix</keyword>
<keyword evidence="2" id="KW-0472">Membrane</keyword>
<gene>
    <name evidence="3" type="ORF">CISIN_1g031279mg</name>
</gene>
<feature type="transmembrane region" description="Helical" evidence="2">
    <location>
        <begin position="113"/>
        <end position="131"/>
    </location>
</feature>
<evidence type="ECO:0000256" key="1">
    <source>
        <dbReference type="SAM" id="MobiDB-lite"/>
    </source>
</evidence>
<sequence length="162" mass="17980">MASALILHNICCVSPYSPLLHSNSLLKSRKQSLLSDTQTRDLKIRKPRSFTVVYAAQSNFLKAVQTVWKVAKDGIEVGTNMVPETVPRPVARISITVVALSVALYVLKSFLSTAFFVLATMGLAYFIYIALNKDDRPKGGADSTPTEEDPVEEARRIMEKYK</sequence>
<evidence type="ECO:0000313" key="4">
    <source>
        <dbReference type="Proteomes" id="UP000027120"/>
    </source>
</evidence>
<reference evidence="3 4" key="1">
    <citation type="submission" date="2014-04" db="EMBL/GenBank/DDBJ databases">
        <authorList>
            <consortium name="International Citrus Genome Consortium"/>
            <person name="Gmitter F."/>
            <person name="Chen C."/>
            <person name="Farmerie W."/>
            <person name="Harkins T."/>
            <person name="Desany B."/>
            <person name="Mohiuddin M."/>
            <person name="Kodira C."/>
            <person name="Borodovsky M."/>
            <person name="Lomsadze A."/>
            <person name="Burns P."/>
            <person name="Jenkins J."/>
            <person name="Prochnik S."/>
            <person name="Shu S."/>
            <person name="Chapman J."/>
            <person name="Pitluck S."/>
            <person name="Schmutz J."/>
            <person name="Rokhsar D."/>
        </authorList>
    </citation>
    <scope>NUCLEOTIDE SEQUENCE</scope>
</reference>
<accession>A0A067FRQ2</accession>
<keyword evidence="2" id="KW-0812">Transmembrane</keyword>
<proteinExistence type="predicted"/>
<dbReference type="AlphaFoldDB" id="A0A067FRQ2"/>
<feature type="region of interest" description="Disordered" evidence="1">
    <location>
        <begin position="136"/>
        <end position="162"/>
    </location>
</feature>
<protein>
    <recommendedName>
        <fullName evidence="5">Transmembrane protein</fullName>
    </recommendedName>
</protein>
<dbReference type="STRING" id="2711.A0A067FRQ2"/>
<dbReference type="PANTHER" id="PTHR36777:SF2">
    <property type="entry name" value="EXPRESSED PROTEIN"/>
    <property type="match status" value="1"/>
</dbReference>